<dbReference type="Gene3D" id="3.30.200.20">
    <property type="entry name" value="Phosphorylase Kinase, domain 1"/>
    <property type="match status" value="1"/>
</dbReference>
<dbReference type="Gene3D" id="2.130.10.80">
    <property type="entry name" value="Galactose oxidase/kelch, beta-propeller"/>
    <property type="match status" value="1"/>
</dbReference>
<comment type="catalytic activity">
    <reaction evidence="20">
        <text>L-threonyl-[protein] + ATP = O-phospho-L-threonyl-[protein] + ADP + H(+)</text>
        <dbReference type="Rhea" id="RHEA:46608"/>
        <dbReference type="Rhea" id="RHEA-COMP:11060"/>
        <dbReference type="Rhea" id="RHEA-COMP:11605"/>
        <dbReference type="ChEBI" id="CHEBI:15378"/>
        <dbReference type="ChEBI" id="CHEBI:30013"/>
        <dbReference type="ChEBI" id="CHEBI:30616"/>
        <dbReference type="ChEBI" id="CHEBI:61977"/>
        <dbReference type="ChEBI" id="CHEBI:456216"/>
        <dbReference type="EC" id="2.7.11.1"/>
    </reaction>
</comment>
<evidence type="ECO:0000256" key="16">
    <source>
        <dbReference type="ARBA" id="ARBA00022989"/>
    </source>
</evidence>
<keyword evidence="7" id="KW-1003">Cell membrane</keyword>
<evidence type="ECO:0000313" key="25">
    <source>
        <dbReference type="EnsemblPlants" id="cds.evm.model.09.8"/>
    </source>
</evidence>
<dbReference type="FunFam" id="1.10.510.10:FF:000108">
    <property type="entry name" value="L-type lectin-domain containing receptor kinase S.4"/>
    <property type="match status" value="1"/>
</dbReference>
<evidence type="ECO:0000256" key="6">
    <source>
        <dbReference type="ARBA" id="ARBA00012513"/>
    </source>
</evidence>
<dbReference type="AlphaFoldDB" id="A0A803QHE5"/>
<evidence type="ECO:0000256" key="14">
    <source>
        <dbReference type="ARBA" id="ARBA00022777"/>
    </source>
</evidence>
<reference evidence="25" key="1">
    <citation type="submission" date="2018-11" db="EMBL/GenBank/DDBJ databases">
        <authorList>
            <person name="Grassa J C."/>
        </authorList>
    </citation>
    <scope>NUCLEOTIDE SEQUENCE [LARGE SCALE GENOMIC DNA]</scope>
</reference>
<dbReference type="SUPFAM" id="SSF81296">
    <property type="entry name" value="E set domains"/>
    <property type="match status" value="1"/>
</dbReference>
<evidence type="ECO:0000256" key="11">
    <source>
        <dbReference type="ARBA" id="ARBA00022729"/>
    </source>
</evidence>
<feature type="transmembrane region" description="Helical" evidence="23">
    <location>
        <begin position="757"/>
        <end position="780"/>
    </location>
</feature>
<dbReference type="GO" id="GO:0042742">
    <property type="term" value="P:defense response to bacterium"/>
    <property type="evidence" value="ECO:0007669"/>
    <property type="project" value="UniProtKB-ARBA"/>
</dbReference>
<dbReference type="InterPro" id="IPR011009">
    <property type="entry name" value="Kinase-like_dom_sf"/>
</dbReference>
<dbReference type="PANTHER" id="PTHR32208:SF71">
    <property type="entry name" value="GLYOXAL OXIDASE-RELATED PROTEIN"/>
    <property type="match status" value="1"/>
</dbReference>
<dbReference type="PROSITE" id="PS00108">
    <property type="entry name" value="PROTEIN_KINASE_ST"/>
    <property type="match status" value="1"/>
</dbReference>
<feature type="binding site" evidence="22">
    <location>
        <position position="844"/>
    </location>
    <ligand>
        <name>ATP</name>
        <dbReference type="ChEBI" id="CHEBI:30616"/>
    </ligand>
</feature>
<dbReference type="SUPFAM" id="SSF49899">
    <property type="entry name" value="Concanavalin A-like lectins/glucanases"/>
    <property type="match status" value="1"/>
</dbReference>
<keyword evidence="12" id="KW-0430">Lectin</keyword>
<dbReference type="InterPro" id="IPR000719">
    <property type="entry name" value="Prot_kinase_dom"/>
</dbReference>
<evidence type="ECO:0000256" key="4">
    <source>
        <dbReference type="ARBA" id="ARBA00008536"/>
    </source>
</evidence>
<dbReference type="GO" id="GO:0005886">
    <property type="term" value="C:plasma membrane"/>
    <property type="evidence" value="ECO:0007669"/>
    <property type="project" value="UniProtKB-SubCell"/>
</dbReference>
<dbReference type="Pfam" id="PF07714">
    <property type="entry name" value="PK_Tyr_Ser-Thr"/>
    <property type="match status" value="1"/>
</dbReference>
<dbReference type="PROSITE" id="PS00107">
    <property type="entry name" value="PROTEIN_KINASE_ATP"/>
    <property type="match status" value="1"/>
</dbReference>
<evidence type="ECO:0000256" key="5">
    <source>
        <dbReference type="ARBA" id="ARBA00010217"/>
    </source>
</evidence>
<evidence type="ECO:0000256" key="7">
    <source>
        <dbReference type="ARBA" id="ARBA00022475"/>
    </source>
</evidence>
<comment type="similarity">
    <text evidence="3">Belongs to the leguminous lectin family.</text>
</comment>
<keyword evidence="17 23" id="KW-0472">Membrane</keyword>
<keyword evidence="9" id="KW-0808">Transferase</keyword>
<keyword evidence="15 22" id="KW-0067">ATP-binding</keyword>
<dbReference type="CDD" id="cd02851">
    <property type="entry name" value="E_set_GO_C"/>
    <property type="match status" value="1"/>
</dbReference>
<dbReference type="Gene3D" id="2.60.40.10">
    <property type="entry name" value="Immunoglobulins"/>
    <property type="match status" value="1"/>
</dbReference>
<evidence type="ECO:0000256" key="1">
    <source>
        <dbReference type="ARBA" id="ARBA00004236"/>
    </source>
</evidence>
<evidence type="ECO:0000313" key="26">
    <source>
        <dbReference type="Proteomes" id="UP000596661"/>
    </source>
</evidence>
<dbReference type="GO" id="GO:0005524">
    <property type="term" value="F:ATP binding"/>
    <property type="evidence" value="ECO:0007669"/>
    <property type="project" value="UniProtKB-UniRule"/>
</dbReference>
<keyword evidence="8" id="KW-0723">Serine/threonine-protein kinase</keyword>
<keyword evidence="10 23" id="KW-0812">Transmembrane</keyword>
<dbReference type="EC" id="2.7.11.1" evidence="6"/>
<evidence type="ECO:0000256" key="9">
    <source>
        <dbReference type="ARBA" id="ARBA00022679"/>
    </source>
</evidence>
<dbReference type="PROSITE" id="PS50011">
    <property type="entry name" value="PROTEIN_KINASE_DOM"/>
    <property type="match status" value="1"/>
</dbReference>
<keyword evidence="19" id="KW-0325">Glycoprotein</keyword>
<organism evidence="25 26">
    <name type="scientific">Cannabis sativa</name>
    <name type="common">Hemp</name>
    <name type="synonym">Marijuana</name>
    <dbReference type="NCBI Taxonomy" id="3483"/>
    <lineage>
        <taxon>Eukaryota</taxon>
        <taxon>Viridiplantae</taxon>
        <taxon>Streptophyta</taxon>
        <taxon>Embryophyta</taxon>
        <taxon>Tracheophyta</taxon>
        <taxon>Spermatophyta</taxon>
        <taxon>Magnoliopsida</taxon>
        <taxon>eudicotyledons</taxon>
        <taxon>Gunneridae</taxon>
        <taxon>Pentapetalae</taxon>
        <taxon>rosids</taxon>
        <taxon>fabids</taxon>
        <taxon>Rosales</taxon>
        <taxon>Cannabaceae</taxon>
        <taxon>Cannabis</taxon>
    </lineage>
</organism>
<evidence type="ECO:0000256" key="13">
    <source>
        <dbReference type="ARBA" id="ARBA00022741"/>
    </source>
</evidence>
<keyword evidence="11" id="KW-0732">Signal</keyword>
<dbReference type="GO" id="GO:0004674">
    <property type="term" value="F:protein serine/threonine kinase activity"/>
    <property type="evidence" value="ECO:0007669"/>
    <property type="project" value="UniProtKB-KW"/>
</dbReference>
<protein>
    <recommendedName>
        <fullName evidence="6">non-specific serine/threonine protein kinase</fullName>
        <ecNumber evidence="6">2.7.11.1</ecNumber>
    </recommendedName>
</protein>
<evidence type="ECO:0000256" key="8">
    <source>
        <dbReference type="ARBA" id="ARBA00022527"/>
    </source>
</evidence>
<dbReference type="InterPro" id="IPR015202">
    <property type="entry name" value="GO-like_E_set"/>
</dbReference>
<dbReference type="Pfam" id="PF07250">
    <property type="entry name" value="Glyoxal_oxid_N"/>
    <property type="match status" value="1"/>
</dbReference>
<evidence type="ECO:0000256" key="3">
    <source>
        <dbReference type="ARBA" id="ARBA00007606"/>
    </source>
</evidence>
<dbReference type="InterPro" id="IPR013320">
    <property type="entry name" value="ConA-like_dom_sf"/>
</dbReference>
<dbReference type="SUPFAM" id="SSF50965">
    <property type="entry name" value="Galactose oxidase, central domain"/>
    <property type="match status" value="1"/>
</dbReference>
<evidence type="ECO:0000256" key="2">
    <source>
        <dbReference type="ARBA" id="ARBA00004479"/>
    </source>
</evidence>
<dbReference type="Pfam" id="PF09118">
    <property type="entry name" value="GO-like_E_set"/>
    <property type="match status" value="1"/>
</dbReference>
<feature type="domain" description="Protein kinase" evidence="24">
    <location>
        <begin position="817"/>
        <end position="1109"/>
    </location>
</feature>
<proteinExistence type="inferred from homology"/>
<dbReference type="InterPro" id="IPR017441">
    <property type="entry name" value="Protein_kinase_ATP_BS"/>
</dbReference>
<evidence type="ECO:0000256" key="18">
    <source>
        <dbReference type="ARBA" id="ARBA00023170"/>
    </source>
</evidence>
<dbReference type="SUPFAM" id="SSF56112">
    <property type="entry name" value="Protein kinase-like (PK-like)"/>
    <property type="match status" value="1"/>
</dbReference>
<comment type="subcellular location">
    <subcellularLocation>
        <location evidence="1">Cell membrane</location>
    </subcellularLocation>
    <subcellularLocation>
        <location evidence="2">Membrane</location>
        <topology evidence="2">Single-pass type I membrane protein</topology>
    </subcellularLocation>
</comment>
<dbReference type="FunFam" id="3.30.200.20:FF:000621">
    <property type="entry name" value="Putative L-type lectin-domain containing receptor kinase VII.2"/>
    <property type="match status" value="1"/>
</dbReference>
<dbReference type="InterPro" id="IPR009880">
    <property type="entry name" value="Glyoxal_oxidase_N"/>
</dbReference>
<evidence type="ECO:0000256" key="19">
    <source>
        <dbReference type="ARBA" id="ARBA00023180"/>
    </source>
</evidence>
<dbReference type="InterPro" id="IPR011043">
    <property type="entry name" value="Gal_Oxase/kelch_b-propeller"/>
</dbReference>
<dbReference type="SMART" id="SM00220">
    <property type="entry name" value="S_TKc"/>
    <property type="match status" value="1"/>
</dbReference>
<dbReference type="InterPro" id="IPR008271">
    <property type="entry name" value="Ser/Thr_kinase_AS"/>
</dbReference>
<evidence type="ECO:0000259" key="24">
    <source>
        <dbReference type="PROSITE" id="PS50011"/>
    </source>
</evidence>
<dbReference type="Proteomes" id="UP000596661">
    <property type="component" value="Chromosome 9"/>
</dbReference>
<reference evidence="25" key="2">
    <citation type="submission" date="2021-03" db="UniProtKB">
        <authorList>
            <consortium name="EnsemblPlants"/>
        </authorList>
    </citation>
    <scope>IDENTIFICATION</scope>
</reference>
<dbReference type="InterPro" id="IPR014756">
    <property type="entry name" value="Ig_E-set"/>
</dbReference>
<dbReference type="InterPro" id="IPR001220">
    <property type="entry name" value="Legume_lectin_dom"/>
</dbReference>
<dbReference type="GO" id="GO:0030246">
    <property type="term" value="F:carbohydrate binding"/>
    <property type="evidence" value="ECO:0007669"/>
    <property type="project" value="UniProtKB-KW"/>
</dbReference>
<evidence type="ECO:0000256" key="22">
    <source>
        <dbReference type="PROSITE-ProRule" id="PRU10141"/>
    </source>
</evidence>
<keyword evidence="16 23" id="KW-1133">Transmembrane helix</keyword>
<dbReference type="Pfam" id="PF00139">
    <property type="entry name" value="Lectin_legB"/>
    <property type="match status" value="1"/>
</dbReference>
<evidence type="ECO:0000256" key="12">
    <source>
        <dbReference type="ARBA" id="ARBA00022734"/>
    </source>
</evidence>
<dbReference type="CDD" id="cd06899">
    <property type="entry name" value="lectin_legume_LecRK_Arcelin_ConA"/>
    <property type="match status" value="1"/>
</dbReference>
<name>A0A803QHE5_CANSA</name>
<sequence length="1166" mass="130678">MHMQLLRNNKVIIYDRTDFGRSNISLPGGRCRVDPADTALQVDCTAHSVLYDILSNTFRPLTVQTDLWCSSGAVLPNGTLIQTGGYNDGDHVVRVFAPCLNQICDWIEIPNYLSQRRWYATNQILPNGEIIIIGGRRQFNYEFFPKRINNNNNGSLFELDFLRETSDFDENNLYPFVHLLPDGNLFLFANTKSILFDYNRNSVVKEFPPIPNSEPRNYPSSGSSVLLPLDEKEIIMEIMICGGAPSGSHRRAMRGAYVEALSSCGRLKVSDENPSWQVEYMPMSRVMGDMVILPSGHVIIINGAQRGTAGWECGEDPVTTPILYDPAAEHGERFSVMESSPRPRLYHSTAILLPDGRVLIGGSNPHVYYNFTGVNYPTDLSLESFSPAYLSLEHKAVRPRIVAARESVGYGELMSVVFRVIGETTLDSLSFRIIAPSFSTHAFGMNQRMIVLRVVSVVRIGLEGYNASVLGPSTAEIAPPGYYMMFVVHVEFIFNGFNNSNNNLLLYGNATVDDHSNILTLTNNTHFSIGRALFKTKIPTKKPNSSLVLPFSTSFIFSMAPYKNILPGHGLVFIIVPSTGLNGAVAVQHLGFLNRTNEGRADNHVFGVEFDVFKNEEFDDMNDNHVGIDVNALKSKKVHEAGYWESEKIFKKLKLNSGENYQVWIDYNDSLISVGMVLAGMKRPKIPLLSFEYNLSEVFKDEMYFGFTSSTGQLVQSHKILAWSFSNTNFSLGESLITTGLPNFVLPKDPIFRSKGFILGVTLVGFVVIVVFAVLVMCLIKRQRRRAKERAEMEDWELEYWPHRISYHEIERATKGFDEANVIGIGGNGKVYKGVIEKVEVAVKLISHGNDGLREFLAEVSSLGRLKHRNLVGLRGWCKREKGVFMLVYDYMENGSLDKRVFDFDSNGDESKLLGCEERIRILKDVALGVLYLHEGWESKVLHRDIKASNVLLDKEMNGRLGDFGLARMHGHGQVPSTTRVVGTVGYMAPEVVKNGRASSQTDVFCFGVLILEVMCGRRPIEEGKVGLVEWVWNMMSQGELWSCVDERLRKRDFDKEEVERVLQLGLLCAYPEPNARPTMRHVVKMLEGKTNDDEGNNDGETEDMDVYLLNKEKGARVQMHALGSSRAASCDGCPASSEAFLFRIAAGCKMQYAMLSPKPNQKCKN</sequence>
<dbReference type="FunFam" id="2.60.120.200:FF:000086">
    <property type="entry name" value="L-type lectin-domain containing receptor kinase S.4"/>
    <property type="match status" value="1"/>
</dbReference>
<evidence type="ECO:0000256" key="21">
    <source>
        <dbReference type="ARBA" id="ARBA00048679"/>
    </source>
</evidence>
<evidence type="ECO:0000256" key="10">
    <source>
        <dbReference type="ARBA" id="ARBA00022692"/>
    </source>
</evidence>
<accession>A0A803QHE5</accession>
<dbReference type="Gene3D" id="2.60.120.200">
    <property type="match status" value="1"/>
</dbReference>
<evidence type="ECO:0000256" key="17">
    <source>
        <dbReference type="ARBA" id="ARBA00023136"/>
    </source>
</evidence>
<dbReference type="EMBL" id="UZAU01000718">
    <property type="status" value="NOT_ANNOTATED_CDS"/>
    <property type="molecule type" value="Genomic_DNA"/>
</dbReference>
<evidence type="ECO:0000256" key="23">
    <source>
        <dbReference type="SAM" id="Phobius"/>
    </source>
</evidence>
<keyword evidence="13 22" id="KW-0547">Nucleotide-binding</keyword>
<dbReference type="EnsemblPlants" id="evm.model.09.8">
    <property type="protein sequence ID" value="cds.evm.model.09.8"/>
    <property type="gene ID" value="evm.TU.09.8"/>
</dbReference>
<comment type="similarity">
    <text evidence="5">In the C-terminal section; belongs to the protein kinase superfamily. Ser/Thr protein kinase family.</text>
</comment>
<evidence type="ECO:0000256" key="20">
    <source>
        <dbReference type="ARBA" id="ARBA00047899"/>
    </source>
</evidence>
<dbReference type="Gene3D" id="1.10.510.10">
    <property type="entry name" value="Transferase(Phosphotransferase) domain 1"/>
    <property type="match status" value="1"/>
</dbReference>
<comment type="similarity">
    <text evidence="4">In the N-terminal section; belongs to the leguminous lectin family.</text>
</comment>
<evidence type="ECO:0000256" key="15">
    <source>
        <dbReference type="ARBA" id="ARBA00022840"/>
    </source>
</evidence>
<dbReference type="Gramene" id="evm.model.09.8">
    <property type="protein sequence ID" value="cds.evm.model.09.8"/>
    <property type="gene ID" value="evm.TU.09.8"/>
</dbReference>
<keyword evidence="26" id="KW-1185">Reference proteome</keyword>
<dbReference type="GO" id="GO:0002229">
    <property type="term" value="P:defense response to oomycetes"/>
    <property type="evidence" value="ECO:0007669"/>
    <property type="project" value="UniProtKB-ARBA"/>
</dbReference>
<keyword evidence="14" id="KW-0418">Kinase</keyword>
<keyword evidence="18" id="KW-0675">Receptor</keyword>
<dbReference type="InterPro" id="IPR037293">
    <property type="entry name" value="Gal_Oxidase_central_sf"/>
</dbReference>
<dbReference type="InterPro" id="IPR013783">
    <property type="entry name" value="Ig-like_fold"/>
</dbReference>
<dbReference type="PANTHER" id="PTHR32208">
    <property type="entry name" value="SECRETED PROTEIN-RELATED"/>
    <property type="match status" value="1"/>
</dbReference>
<comment type="catalytic activity">
    <reaction evidence="21">
        <text>L-seryl-[protein] + ATP = O-phospho-L-seryl-[protein] + ADP + H(+)</text>
        <dbReference type="Rhea" id="RHEA:17989"/>
        <dbReference type="Rhea" id="RHEA-COMP:9863"/>
        <dbReference type="Rhea" id="RHEA-COMP:11604"/>
        <dbReference type="ChEBI" id="CHEBI:15378"/>
        <dbReference type="ChEBI" id="CHEBI:29999"/>
        <dbReference type="ChEBI" id="CHEBI:30616"/>
        <dbReference type="ChEBI" id="CHEBI:83421"/>
        <dbReference type="ChEBI" id="CHEBI:456216"/>
        <dbReference type="EC" id="2.7.11.1"/>
    </reaction>
</comment>
<dbReference type="InterPro" id="IPR001245">
    <property type="entry name" value="Ser-Thr/Tyr_kinase_cat_dom"/>
</dbReference>